<protein>
    <submittedName>
        <fullName evidence="1">Transposase (Probable), IS891/IS1136/IS1341 domain protein</fullName>
    </submittedName>
</protein>
<dbReference type="Proteomes" id="UP000033428">
    <property type="component" value="Unassembled WGS sequence"/>
</dbReference>
<dbReference type="AlphaFoldDB" id="A0A0F0CKZ9"/>
<dbReference type="EMBL" id="JYNY01000436">
    <property type="protein sequence ID" value="KJJ83927.1"/>
    <property type="molecule type" value="Genomic_DNA"/>
</dbReference>
<reference evidence="1 2" key="1">
    <citation type="submission" date="2015-02" db="EMBL/GenBank/DDBJ databases">
        <title>Single-cell genomics of uncultivated deep-branching MTB reveals a conserved set of magnetosome genes.</title>
        <authorList>
            <person name="Kolinko S."/>
            <person name="Richter M."/>
            <person name="Glockner F.O."/>
            <person name="Brachmann A."/>
            <person name="Schuler D."/>
        </authorList>
    </citation>
    <scope>NUCLEOTIDE SEQUENCE [LARGE SCALE GENOMIC DNA]</scope>
    <source>
        <strain evidence="1">SKK-01</strain>
    </source>
</reference>
<evidence type="ECO:0000313" key="1">
    <source>
        <dbReference type="EMBL" id="KJJ83927.1"/>
    </source>
</evidence>
<evidence type="ECO:0000313" key="2">
    <source>
        <dbReference type="Proteomes" id="UP000033428"/>
    </source>
</evidence>
<accession>A0A0F0CKZ9</accession>
<proteinExistence type="predicted"/>
<organism evidence="1 2">
    <name type="scientific">Candidatus Omnitrophus magneticus</name>
    <dbReference type="NCBI Taxonomy" id="1609969"/>
    <lineage>
        <taxon>Bacteria</taxon>
        <taxon>Pseudomonadati</taxon>
        <taxon>Candidatus Omnitrophota</taxon>
        <taxon>Candidatus Omnitrophus</taxon>
    </lineage>
</organism>
<name>A0A0F0CKZ9_9BACT</name>
<comment type="caution">
    <text evidence="1">The sequence shown here is derived from an EMBL/GenBank/DDBJ whole genome shotgun (WGS) entry which is preliminary data.</text>
</comment>
<gene>
    <name evidence="1" type="ORF">OMAG_002199</name>
</gene>
<sequence length="60" mass="6420">MGDVTQVFVPCFSCENVPVKEYAETTKQVGIDVGINSFAVDSDSSSVANPKYYRGGRKGA</sequence>
<keyword evidence="2" id="KW-1185">Reference proteome</keyword>